<gene>
    <name evidence="9" type="ORF">AAG570_014041</name>
</gene>
<sequence>MVITKGSGRVAEVAARFTLDAMPGKQMSIDADLNAGVIDEAEAKLRREEVRREADFYGSMDGASKFIRGDAIAGLIITAINIVGGLIIGVVQHGMTVGDAARRFTLLTVGDGLVGQIPALIISTAAGIVVTRAGSNEVLSEQLIRQLFPQAKILLISAALLIFFALLPGMPKIPFIFIALIMGGSGILMSRSKSLSDKADTEAQAEDHEEEAPAGPRTEEEEVRDLLTMDTLELEIGFALIPLVSTEQGGTLLGRIKSIRRQLATDMGFIVPPVRIKDNLQLDTNSYSVLLKGVKCATGKVFPDKLMVMNPSGDLSMVDGISTVEPAFQLQAKWIDDSERDNAELAGYTIVDPATIISTHLTEIIKTHSYELVGRQEVQELLEKVAERSPQLVAELIPGVLDLGTVTRVLQNLLKEKVSIRNLPTIIETLSTFGVINKDVSYLTEKVRLSLSRQISESLLASDGVLHFFSLPSEVEQILLKSLQQSEDGVEIVTDPALFRKIVNGLNERCSELSKEGIPPVLIVAPIMRMPMRRLLDTYIKNLNIITPTEIADNVRIDSMGAISVNLNEPAGAGK</sequence>
<comment type="similarity">
    <text evidence="2">Belongs to the FHIPEP (flagella/HR/invasion proteins export pore) family.</text>
</comment>
<evidence type="ECO:0000256" key="3">
    <source>
        <dbReference type="ARBA" id="ARBA00022475"/>
    </source>
</evidence>
<dbReference type="Gene3D" id="3.40.50.12790">
    <property type="entry name" value="FHIPEP family, domain 4"/>
    <property type="match status" value="1"/>
</dbReference>
<evidence type="ECO:0000256" key="1">
    <source>
        <dbReference type="ARBA" id="ARBA00004651"/>
    </source>
</evidence>
<dbReference type="PROSITE" id="PS00994">
    <property type="entry name" value="FHIPEP"/>
    <property type="match status" value="1"/>
</dbReference>
<dbReference type="Gene3D" id="3.40.30.60">
    <property type="entry name" value="FHIPEP family, domain 1"/>
    <property type="match status" value="1"/>
</dbReference>
<keyword evidence="3" id="KW-1003">Cell membrane</keyword>
<dbReference type="InterPro" id="IPR001712">
    <property type="entry name" value="T3SS_FHIPEP"/>
</dbReference>
<name>A0ABD0XS98_9HEMI</name>
<evidence type="ECO:0000256" key="8">
    <source>
        <dbReference type="SAM" id="Phobius"/>
    </source>
</evidence>
<dbReference type="PANTHER" id="PTHR30161:SF1">
    <property type="entry name" value="FLAGELLAR BIOSYNTHESIS PROTEIN FLHA-RELATED"/>
    <property type="match status" value="1"/>
</dbReference>
<dbReference type="InterPro" id="IPR025505">
    <property type="entry name" value="FHIPEP_CS"/>
</dbReference>
<evidence type="ECO:0000256" key="7">
    <source>
        <dbReference type="SAM" id="MobiDB-lite"/>
    </source>
</evidence>
<evidence type="ECO:0000256" key="4">
    <source>
        <dbReference type="ARBA" id="ARBA00022692"/>
    </source>
</evidence>
<organism evidence="9 10">
    <name type="scientific">Ranatra chinensis</name>
    <dbReference type="NCBI Taxonomy" id="642074"/>
    <lineage>
        <taxon>Eukaryota</taxon>
        <taxon>Metazoa</taxon>
        <taxon>Ecdysozoa</taxon>
        <taxon>Arthropoda</taxon>
        <taxon>Hexapoda</taxon>
        <taxon>Insecta</taxon>
        <taxon>Pterygota</taxon>
        <taxon>Neoptera</taxon>
        <taxon>Paraneoptera</taxon>
        <taxon>Hemiptera</taxon>
        <taxon>Heteroptera</taxon>
        <taxon>Panheteroptera</taxon>
        <taxon>Nepomorpha</taxon>
        <taxon>Nepidae</taxon>
        <taxon>Ranatrinae</taxon>
        <taxon>Ranatra</taxon>
    </lineage>
</organism>
<dbReference type="GO" id="GO:0005886">
    <property type="term" value="C:plasma membrane"/>
    <property type="evidence" value="ECO:0007669"/>
    <property type="project" value="UniProtKB-SubCell"/>
</dbReference>
<proteinExistence type="inferred from homology"/>
<keyword evidence="10" id="KW-1185">Reference proteome</keyword>
<reference evidence="9 10" key="1">
    <citation type="submission" date="2024-07" db="EMBL/GenBank/DDBJ databases">
        <title>Chromosome-level genome assembly of the water stick insect Ranatra chinensis (Heteroptera: Nepidae).</title>
        <authorList>
            <person name="Liu X."/>
        </authorList>
    </citation>
    <scope>NUCLEOTIDE SEQUENCE [LARGE SCALE GENOMIC DNA]</scope>
    <source>
        <strain evidence="9">Cailab_2021Rc</strain>
        <tissue evidence="9">Muscle</tissue>
    </source>
</reference>
<dbReference type="InterPro" id="IPR042196">
    <property type="entry name" value="FHIPEP_4"/>
</dbReference>
<feature type="transmembrane region" description="Helical" evidence="8">
    <location>
        <begin position="113"/>
        <end position="135"/>
    </location>
</feature>
<dbReference type="PANTHER" id="PTHR30161">
    <property type="entry name" value="FLAGELLAR EXPORT PROTEIN, MEMBRANE FLHA SUBUNIT-RELATED"/>
    <property type="match status" value="1"/>
</dbReference>
<dbReference type="EMBL" id="JBFDAA010000025">
    <property type="protein sequence ID" value="KAL1110061.1"/>
    <property type="molecule type" value="Genomic_DNA"/>
</dbReference>
<feature type="compositionally biased region" description="Acidic residues" evidence="7">
    <location>
        <begin position="203"/>
        <end position="212"/>
    </location>
</feature>
<evidence type="ECO:0000256" key="5">
    <source>
        <dbReference type="ARBA" id="ARBA00022989"/>
    </source>
</evidence>
<evidence type="ECO:0000256" key="2">
    <source>
        <dbReference type="ARBA" id="ARBA00008835"/>
    </source>
</evidence>
<keyword evidence="4 8" id="KW-0812">Transmembrane</keyword>
<dbReference type="Gene3D" id="1.10.8.540">
    <property type="entry name" value="FHIPEP family, domain 3"/>
    <property type="match status" value="1"/>
</dbReference>
<feature type="transmembrane region" description="Helical" evidence="8">
    <location>
        <begin position="147"/>
        <end position="167"/>
    </location>
</feature>
<accession>A0ABD0XS98</accession>
<keyword evidence="6 8" id="KW-0472">Membrane</keyword>
<comment type="caution">
    <text evidence="9">The sequence shown here is derived from an EMBL/GenBank/DDBJ whole genome shotgun (WGS) entry which is preliminary data.</text>
</comment>
<protein>
    <recommendedName>
        <fullName evidence="11">Flagellar biosynthesis protein FlhA</fullName>
    </recommendedName>
</protein>
<evidence type="ECO:0000313" key="10">
    <source>
        <dbReference type="Proteomes" id="UP001558652"/>
    </source>
</evidence>
<dbReference type="Pfam" id="PF00771">
    <property type="entry name" value="FHIPEP"/>
    <property type="match status" value="1"/>
</dbReference>
<feature type="region of interest" description="Disordered" evidence="7">
    <location>
        <begin position="198"/>
        <end position="221"/>
    </location>
</feature>
<dbReference type="Proteomes" id="UP001558652">
    <property type="component" value="Unassembled WGS sequence"/>
</dbReference>
<evidence type="ECO:0000313" key="9">
    <source>
        <dbReference type="EMBL" id="KAL1110061.1"/>
    </source>
</evidence>
<evidence type="ECO:0008006" key="11">
    <source>
        <dbReference type="Google" id="ProtNLM"/>
    </source>
</evidence>
<dbReference type="PRINTS" id="PR00949">
    <property type="entry name" value="TYPE3IMAPROT"/>
</dbReference>
<dbReference type="AlphaFoldDB" id="A0ABD0XS98"/>
<dbReference type="InterPro" id="IPR042194">
    <property type="entry name" value="FHIPEP_1"/>
</dbReference>
<dbReference type="InterPro" id="IPR042193">
    <property type="entry name" value="FHIPEP_3"/>
</dbReference>
<feature type="transmembrane region" description="Helical" evidence="8">
    <location>
        <begin position="72"/>
        <end position="93"/>
    </location>
</feature>
<keyword evidence="5 8" id="KW-1133">Transmembrane helix</keyword>
<comment type="subcellular location">
    <subcellularLocation>
        <location evidence="1">Cell membrane</location>
        <topology evidence="1">Multi-pass membrane protein</topology>
    </subcellularLocation>
</comment>
<evidence type="ECO:0000256" key="6">
    <source>
        <dbReference type="ARBA" id="ARBA00023136"/>
    </source>
</evidence>